<evidence type="ECO:0000313" key="2">
    <source>
        <dbReference type="EMBL" id="CAB4903654.1"/>
    </source>
</evidence>
<evidence type="ECO:0000259" key="1">
    <source>
        <dbReference type="PROSITE" id="PS50206"/>
    </source>
</evidence>
<dbReference type="InterPro" id="IPR036873">
    <property type="entry name" value="Rhodanese-like_dom_sf"/>
</dbReference>
<dbReference type="InterPro" id="IPR001763">
    <property type="entry name" value="Rhodanese-like_dom"/>
</dbReference>
<reference evidence="2" key="1">
    <citation type="submission" date="2020-05" db="EMBL/GenBank/DDBJ databases">
        <authorList>
            <person name="Chiriac C."/>
            <person name="Salcher M."/>
            <person name="Ghai R."/>
            <person name="Kavagutti S V."/>
        </authorList>
    </citation>
    <scope>NUCLEOTIDE SEQUENCE</scope>
</reference>
<proteinExistence type="predicted"/>
<dbReference type="SMART" id="SM00450">
    <property type="entry name" value="RHOD"/>
    <property type="match status" value="1"/>
</dbReference>
<accession>A0A6J7GA83</accession>
<dbReference type="EMBL" id="CAFBMQ010000038">
    <property type="protein sequence ID" value="CAB4903654.1"/>
    <property type="molecule type" value="Genomic_DNA"/>
</dbReference>
<feature type="domain" description="Rhodanese" evidence="1">
    <location>
        <begin position="58"/>
        <end position="156"/>
    </location>
</feature>
<dbReference type="SUPFAM" id="SSF52821">
    <property type="entry name" value="Rhodanese/Cell cycle control phosphatase"/>
    <property type="match status" value="1"/>
</dbReference>
<gene>
    <name evidence="2" type="ORF">UFOPK3609_00416</name>
</gene>
<protein>
    <submittedName>
        <fullName evidence="2">Unannotated protein</fullName>
    </submittedName>
</protein>
<sequence length="163" mass="16834">MTAVLPRPAADAAAAADPVVARRPAPVRPAGAVSVDDLLAAARARIERVDPLQAAARMAAGGLLVDIRPAAQRHREGWVAGALVVERNVLEWRFDPHSDARLPEATGYDVDVLVLCSEGYTSSLAADALRSIGLATATDVVGGFHAWVAAGLPHVRGHGAATA</sequence>
<name>A0A6J7GA83_9ZZZZ</name>
<dbReference type="PROSITE" id="PS50206">
    <property type="entry name" value="RHODANESE_3"/>
    <property type="match status" value="1"/>
</dbReference>
<dbReference type="Gene3D" id="3.40.250.10">
    <property type="entry name" value="Rhodanese-like domain"/>
    <property type="match status" value="1"/>
</dbReference>
<organism evidence="2">
    <name type="scientific">freshwater metagenome</name>
    <dbReference type="NCBI Taxonomy" id="449393"/>
    <lineage>
        <taxon>unclassified sequences</taxon>
        <taxon>metagenomes</taxon>
        <taxon>ecological metagenomes</taxon>
    </lineage>
</organism>
<dbReference type="AlphaFoldDB" id="A0A6J7GA83"/>
<dbReference type="Pfam" id="PF00581">
    <property type="entry name" value="Rhodanese"/>
    <property type="match status" value="1"/>
</dbReference>